<keyword evidence="2" id="KW-0808">Transferase</keyword>
<evidence type="ECO:0000256" key="2">
    <source>
        <dbReference type="ARBA" id="ARBA00022679"/>
    </source>
</evidence>
<feature type="domain" description="Methyltransferase" evidence="5">
    <location>
        <begin position="44"/>
        <end position="142"/>
    </location>
</feature>
<keyword evidence="1 6" id="KW-0489">Methyltransferase</keyword>
<evidence type="ECO:0000256" key="4">
    <source>
        <dbReference type="ARBA" id="ARBA00022884"/>
    </source>
</evidence>
<dbReference type="Gene3D" id="3.40.50.150">
    <property type="entry name" value="Vaccinia Virus protein VP39"/>
    <property type="match status" value="1"/>
</dbReference>
<name>A0ABN1CUF3_9ACTN</name>
<dbReference type="GeneID" id="97430071"/>
<dbReference type="InterPro" id="IPR001737">
    <property type="entry name" value="KsgA/Erm"/>
</dbReference>
<dbReference type="Proteomes" id="UP001501576">
    <property type="component" value="Unassembled WGS sequence"/>
</dbReference>
<keyword evidence="7" id="KW-1185">Reference proteome</keyword>
<dbReference type="PANTHER" id="PTHR11727">
    <property type="entry name" value="DIMETHYLADENOSINE TRANSFERASE"/>
    <property type="match status" value="1"/>
</dbReference>
<evidence type="ECO:0000256" key="3">
    <source>
        <dbReference type="ARBA" id="ARBA00022691"/>
    </source>
</evidence>
<dbReference type="GO" id="GO:0008168">
    <property type="term" value="F:methyltransferase activity"/>
    <property type="evidence" value="ECO:0007669"/>
    <property type="project" value="UniProtKB-KW"/>
</dbReference>
<evidence type="ECO:0000313" key="7">
    <source>
        <dbReference type="Proteomes" id="UP001501576"/>
    </source>
</evidence>
<dbReference type="RefSeq" id="WP_201724394.1">
    <property type="nucleotide sequence ID" value="NZ_BAAABZ010000016.1"/>
</dbReference>
<dbReference type="Pfam" id="PF13649">
    <property type="entry name" value="Methyltransf_25"/>
    <property type="match status" value="1"/>
</dbReference>
<dbReference type="CDD" id="cd02440">
    <property type="entry name" value="AdoMet_MTases"/>
    <property type="match status" value="1"/>
</dbReference>
<dbReference type="SUPFAM" id="SSF53335">
    <property type="entry name" value="S-adenosyl-L-methionine-dependent methyltransferases"/>
    <property type="match status" value="1"/>
</dbReference>
<evidence type="ECO:0000256" key="1">
    <source>
        <dbReference type="ARBA" id="ARBA00022603"/>
    </source>
</evidence>
<evidence type="ECO:0000259" key="5">
    <source>
        <dbReference type="Pfam" id="PF13649"/>
    </source>
</evidence>
<sequence>MSDTSTLLREFLRAPLRIGAVAPSSRRLAVAVTTPIPELGDPVVVELGPGTGAFTSAIQELLGGRGHHLAVEINPRLADTLRGRFSGVDVINADASKLPQLIAERGHGKADVIVSGLPWASFPRGIQQETLLAVSQTLKREGAFTTFGYVHAIRLAPALRFRRMLGVTFEEVVTGRTVWGNLPPALVYHGRRPRVIAPLRAPAPSRRTDRECSCSAGVLSAGR</sequence>
<comment type="caution">
    <text evidence="6">The sequence shown here is derived from an EMBL/GenBank/DDBJ whole genome shotgun (WGS) entry which is preliminary data.</text>
</comment>
<dbReference type="PANTHER" id="PTHR11727:SF14">
    <property type="entry name" value="BLL8166 PROTEIN"/>
    <property type="match status" value="1"/>
</dbReference>
<evidence type="ECO:0000313" key="6">
    <source>
        <dbReference type="EMBL" id="GAA0526464.1"/>
    </source>
</evidence>
<organism evidence="6 7">
    <name type="scientific">Streptomyces mordarskii</name>
    <dbReference type="NCBI Taxonomy" id="1226758"/>
    <lineage>
        <taxon>Bacteria</taxon>
        <taxon>Bacillati</taxon>
        <taxon>Actinomycetota</taxon>
        <taxon>Actinomycetes</taxon>
        <taxon>Kitasatosporales</taxon>
        <taxon>Streptomycetaceae</taxon>
        <taxon>Streptomyces</taxon>
    </lineage>
</organism>
<gene>
    <name evidence="6" type="ORF">GCM10010390_31120</name>
</gene>
<dbReference type="EMBL" id="BAAABZ010000016">
    <property type="protein sequence ID" value="GAA0526464.1"/>
    <property type="molecule type" value="Genomic_DNA"/>
</dbReference>
<dbReference type="InterPro" id="IPR029063">
    <property type="entry name" value="SAM-dependent_MTases_sf"/>
</dbReference>
<proteinExistence type="predicted"/>
<keyword evidence="3" id="KW-0949">S-adenosyl-L-methionine</keyword>
<accession>A0ABN1CUF3</accession>
<reference evidence="6 7" key="1">
    <citation type="journal article" date="2019" name="Int. J. Syst. Evol. Microbiol.">
        <title>The Global Catalogue of Microorganisms (GCM) 10K type strain sequencing project: providing services to taxonomists for standard genome sequencing and annotation.</title>
        <authorList>
            <consortium name="The Broad Institute Genomics Platform"/>
            <consortium name="The Broad Institute Genome Sequencing Center for Infectious Disease"/>
            <person name="Wu L."/>
            <person name="Ma J."/>
        </authorList>
    </citation>
    <scope>NUCLEOTIDE SEQUENCE [LARGE SCALE GENOMIC DNA]</scope>
    <source>
        <strain evidence="6 7">JCM 5052</strain>
    </source>
</reference>
<keyword evidence="4" id="KW-0694">RNA-binding</keyword>
<dbReference type="InterPro" id="IPR041698">
    <property type="entry name" value="Methyltransf_25"/>
</dbReference>
<protein>
    <submittedName>
        <fullName evidence="6">Methyltransferase domain-containing protein</fullName>
    </submittedName>
</protein>
<dbReference type="GO" id="GO:0032259">
    <property type="term" value="P:methylation"/>
    <property type="evidence" value="ECO:0007669"/>
    <property type="project" value="UniProtKB-KW"/>
</dbReference>